<evidence type="ECO:0000256" key="1">
    <source>
        <dbReference type="SAM" id="MobiDB-lite"/>
    </source>
</evidence>
<gene>
    <name evidence="2" type="ORF">MUK42_35409</name>
</gene>
<evidence type="ECO:0000313" key="3">
    <source>
        <dbReference type="Proteomes" id="UP001055439"/>
    </source>
</evidence>
<proteinExistence type="predicted"/>
<keyword evidence="3" id="KW-1185">Reference proteome</keyword>
<evidence type="ECO:0000313" key="2">
    <source>
        <dbReference type="EMBL" id="URD73031.1"/>
    </source>
</evidence>
<dbReference type="AlphaFoldDB" id="A0A9E7E9M8"/>
<name>A0A9E7E9M8_9LILI</name>
<reference evidence="2" key="1">
    <citation type="submission" date="2022-05" db="EMBL/GenBank/DDBJ databases">
        <title>The Musa troglodytarum L. genome provides insights into the mechanism of non-climacteric behaviour and enrichment of carotenoids.</title>
        <authorList>
            <person name="Wang J."/>
        </authorList>
    </citation>
    <scope>NUCLEOTIDE SEQUENCE</scope>
    <source>
        <tissue evidence="2">Leaf</tissue>
    </source>
</reference>
<dbReference type="EMBL" id="CP097502">
    <property type="protein sequence ID" value="URD73031.1"/>
    <property type="molecule type" value="Genomic_DNA"/>
</dbReference>
<dbReference type="Proteomes" id="UP001055439">
    <property type="component" value="Chromosome 1"/>
</dbReference>
<feature type="region of interest" description="Disordered" evidence="1">
    <location>
        <begin position="14"/>
        <end position="52"/>
    </location>
</feature>
<organism evidence="2 3">
    <name type="scientific">Musa troglodytarum</name>
    <name type="common">fe'i banana</name>
    <dbReference type="NCBI Taxonomy" id="320322"/>
    <lineage>
        <taxon>Eukaryota</taxon>
        <taxon>Viridiplantae</taxon>
        <taxon>Streptophyta</taxon>
        <taxon>Embryophyta</taxon>
        <taxon>Tracheophyta</taxon>
        <taxon>Spermatophyta</taxon>
        <taxon>Magnoliopsida</taxon>
        <taxon>Liliopsida</taxon>
        <taxon>Zingiberales</taxon>
        <taxon>Musaceae</taxon>
        <taxon>Musa</taxon>
    </lineage>
</organism>
<protein>
    <submittedName>
        <fullName evidence="2">Uncharacterized protein</fullName>
    </submittedName>
</protein>
<sequence length="98" mass="10746">MQCALDDARVLGGGRRHLLDPETSRASWPTRPRWGPTRTEAPARGPAKMPEQTIPCRGCFSGRVLPKPPAAGLTRFDCDRGTHALVPPKGAHGIRRWI</sequence>
<accession>A0A9E7E9M8</accession>